<name>A0ABU6QDF2_9FABA</name>
<gene>
    <name evidence="1" type="ORF">PIB30_038003</name>
</gene>
<dbReference type="EMBL" id="JASCZI010000194">
    <property type="protein sequence ID" value="MED6109922.1"/>
    <property type="molecule type" value="Genomic_DNA"/>
</dbReference>
<reference evidence="1 2" key="1">
    <citation type="journal article" date="2023" name="Plants (Basel)">
        <title>Bridging the Gap: Combining Genomics and Transcriptomics Approaches to Understand Stylosanthes scabra, an Orphan Legume from the Brazilian Caatinga.</title>
        <authorList>
            <person name="Ferreira-Neto J.R.C."/>
            <person name="da Silva M.D."/>
            <person name="Binneck E."/>
            <person name="de Melo N.F."/>
            <person name="da Silva R.H."/>
            <person name="de Melo A.L.T.M."/>
            <person name="Pandolfi V."/>
            <person name="Bustamante F.O."/>
            <person name="Brasileiro-Vidal A.C."/>
            <person name="Benko-Iseppon A.M."/>
        </authorList>
    </citation>
    <scope>NUCLEOTIDE SEQUENCE [LARGE SCALE GENOMIC DNA]</scope>
    <source>
        <tissue evidence="1">Leaves</tissue>
    </source>
</reference>
<comment type="caution">
    <text evidence="1">The sequence shown here is derived from an EMBL/GenBank/DDBJ whole genome shotgun (WGS) entry which is preliminary data.</text>
</comment>
<organism evidence="1 2">
    <name type="scientific">Stylosanthes scabra</name>
    <dbReference type="NCBI Taxonomy" id="79078"/>
    <lineage>
        <taxon>Eukaryota</taxon>
        <taxon>Viridiplantae</taxon>
        <taxon>Streptophyta</taxon>
        <taxon>Embryophyta</taxon>
        <taxon>Tracheophyta</taxon>
        <taxon>Spermatophyta</taxon>
        <taxon>Magnoliopsida</taxon>
        <taxon>eudicotyledons</taxon>
        <taxon>Gunneridae</taxon>
        <taxon>Pentapetalae</taxon>
        <taxon>rosids</taxon>
        <taxon>fabids</taxon>
        <taxon>Fabales</taxon>
        <taxon>Fabaceae</taxon>
        <taxon>Papilionoideae</taxon>
        <taxon>50 kb inversion clade</taxon>
        <taxon>dalbergioids sensu lato</taxon>
        <taxon>Dalbergieae</taxon>
        <taxon>Pterocarpus clade</taxon>
        <taxon>Stylosanthes</taxon>
    </lineage>
</organism>
<protein>
    <submittedName>
        <fullName evidence="1">Uncharacterized protein</fullName>
    </submittedName>
</protein>
<sequence>MDANRQIDENEKPVVPIVGGGPYSWVKGEVREQVSLFRDIESVAELGEPMLWAKGVRKGGLITLSDVSTGGLKNFFKWKNEKELSTSNVVKTEQAPLVLASNPYSSKKKRKNPYPFFFLRNPFFSLNLTDHNPPPPSRPSPFDIILPHLIPSPQKSQHSRRRRSVVAKSSVAVFKLKEVSAIVVSVPRPSQSTSHPVAVAVSVAAAPS</sequence>
<accession>A0ABU6QDF2</accession>
<keyword evidence="2" id="KW-1185">Reference proteome</keyword>
<evidence type="ECO:0000313" key="1">
    <source>
        <dbReference type="EMBL" id="MED6109922.1"/>
    </source>
</evidence>
<evidence type="ECO:0000313" key="2">
    <source>
        <dbReference type="Proteomes" id="UP001341840"/>
    </source>
</evidence>
<dbReference type="Proteomes" id="UP001341840">
    <property type="component" value="Unassembled WGS sequence"/>
</dbReference>
<proteinExistence type="predicted"/>